<name>A0A0M2R2B5_9PROT</name>
<dbReference type="InterPro" id="IPR036188">
    <property type="entry name" value="FAD/NAD-bd_sf"/>
</dbReference>
<dbReference type="Pfam" id="PF07992">
    <property type="entry name" value="Pyr_redox_2"/>
    <property type="match status" value="1"/>
</dbReference>
<dbReference type="OrthoDB" id="9781621at2"/>
<dbReference type="PANTHER" id="PTHR42913:SF3">
    <property type="entry name" value="64 KDA MITOCHONDRIAL NADH DEHYDROGENASE (EUROFUNG)"/>
    <property type="match status" value="1"/>
</dbReference>
<dbReference type="RefSeq" id="WP_046509262.1">
    <property type="nucleotide sequence ID" value="NZ_LANI01000025.1"/>
</dbReference>
<dbReference type="PATRIC" id="fig|1549748.8.peg.2015"/>
<accession>A0A0M2R2B5</accession>
<dbReference type="GO" id="GO:0019646">
    <property type="term" value="P:aerobic electron transport chain"/>
    <property type="evidence" value="ECO:0007669"/>
    <property type="project" value="TreeGrafter"/>
</dbReference>
<evidence type="ECO:0000256" key="5">
    <source>
        <dbReference type="ARBA" id="ARBA00023002"/>
    </source>
</evidence>
<feature type="domain" description="FAD/NAD(P)-binding" evidence="6">
    <location>
        <begin position="3"/>
        <end position="293"/>
    </location>
</feature>
<dbReference type="PANTHER" id="PTHR42913">
    <property type="entry name" value="APOPTOSIS-INDUCING FACTOR 1"/>
    <property type="match status" value="1"/>
</dbReference>
<dbReference type="Proteomes" id="UP000034491">
    <property type="component" value="Unassembled WGS sequence"/>
</dbReference>
<dbReference type="PRINTS" id="PR00411">
    <property type="entry name" value="PNDRDTASEI"/>
</dbReference>
<evidence type="ECO:0000259" key="6">
    <source>
        <dbReference type="Pfam" id="PF07992"/>
    </source>
</evidence>
<reference evidence="7 8" key="1">
    <citation type="submission" date="2015-03" db="EMBL/GenBank/DDBJ databases">
        <title>Genome sequence of Kiloniella sp. P1-1, isolated from the gut microflora of Pacific white shrimp, Penaeus vannamei.</title>
        <authorList>
            <person name="Shao Z."/>
            <person name="Wang L."/>
            <person name="Li X."/>
        </authorList>
    </citation>
    <scope>NUCLEOTIDE SEQUENCE [LARGE SCALE GENOMIC DNA]</scope>
    <source>
        <strain evidence="7 8">P1-1</strain>
    </source>
</reference>
<sequence length="420" mass="46040">MKHLVILGGGFAGLWAAMSAAGARADNNEVKVDITLISNDAHLVIRPRLYEGAGEDKRVPLKPLLDKIGVRFIQAKIGSIDPRHKQVFLSDYTLGKVSYDAVILATGSHLKRLNIPGVEQYGFSADTYEDTERLDHQLNRIVTAQEEAAKTLIVIGAGFTGLELATELRSRLKKKSDKKFRIILVDKEEIAGAELGVNPKPYIDEALRLHDIELRLGTSIKELTENSVTLADDQVIATQTVVFANGMEANKLAASFGDPDAEAQGRLAVAQDLSISGYDNAYGAGDVVWAYTEPQPSSDKSNQTASLTENLTYDSDRPRTLFSCQHAIQLGRFAGYNAIRKLSGQPGKNYEQAFYATCLDLGDWGALFTTGWDRTADKTGVEGKEMKKMINTQWIYPPSPELSLEEIHAFVAFEVEDTAA</sequence>
<proteinExistence type="inferred from homology"/>
<dbReference type="InterPro" id="IPR051169">
    <property type="entry name" value="NADH-Q_oxidoreductase"/>
</dbReference>
<dbReference type="InterPro" id="IPR023753">
    <property type="entry name" value="FAD/NAD-binding_dom"/>
</dbReference>
<keyword evidence="4" id="KW-0274">FAD</keyword>
<dbReference type="GO" id="GO:0003955">
    <property type="term" value="F:NAD(P)H dehydrogenase (quinone) activity"/>
    <property type="evidence" value="ECO:0007669"/>
    <property type="project" value="TreeGrafter"/>
</dbReference>
<keyword evidence="3" id="KW-0285">Flavoprotein</keyword>
<evidence type="ECO:0000256" key="3">
    <source>
        <dbReference type="ARBA" id="ARBA00022630"/>
    </source>
</evidence>
<dbReference type="STRING" id="1549748.WH95_16255"/>
<organism evidence="7 8">
    <name type="scientific">Kiloniella litopenaei</name>
    <dbReference type="NCBI Taxonomy" id="1549748"/>
    <lineage>
        <taxon>Bacteria</taxon>
        <taxon>Pseudomonadati</taxon>
        <taxon>Pseudomonadota</taxon>
        <taxon>Alphaproteobacteria</taxon>
        <taxon>Rhodospirillales</taxon>
        <taxon>Kiloniellaceae</taxon>
        <taxon>Kiloniella</taxon>
    </lineage>
</organism>
<evidence type="ECO:0000313" key="7">
    <source>
        <dbReference type="EMBL" id="KKJ75786.1"/>
    </source>
</evidence>
<keyword evidence="8" id="KW-1185">Reference proteome</keyword>
<comment type="similarity">
    <text evidence="2">Belongs to the NADH dehydrogenase family.</text>
</comment>
<dbReference type="SUPFAM" id="SSF51905">
    <property type="entry name" value="FAD/NAD(P)-binding domain"/>
    <property type="match status" value="2"/>
</dbReference>
<evidence type="ECO:0000256" key="2">
    <source>
        <dbReference type="ARBA" id="ARBA00005272"/>
    </source>
</evidence>
<keyword evidence="5" id="KW-0560">Oxidoreductase</keyword>
<gene>
    <name evidence="7" type="ORF">WH95_16255</name>
</gene>
<comment type="caution">
    <text evidence="7">The sequence shown here is derived from an EMBL/GenBank/DDBJ whole genome shotgun (WGS) entry which is preliminary data.</text>
</comment>
<dbReference type="Gene3D" id="3.50.50.100">
    <property type="match status" value="1"/>
</dbReference>
<comment type="cofactor">
    <cofactor evidence="1">
        <name>FAD</name>
        <dbReference type="ChEBI" id="CHEBI:57692"/>
    </cofactor>
</comment>
<evidence type="ECO:0000313" key="8">
    <source>
        <dbReference type="Proteomes" id="UP000034491"/>
    </source>
</evidence>
<protein>
    <recommendedName>
        <fullName evidence="6">FAD/NAD(P)-binding domain-containing protein</fullName>
    </recommendedName>
</protein>
<evidence type="ECO:0000256" key="1">
    <source>
        <dbReference type="ARBA" id="ARBA00001974"/>
    </source>
</evidence>
<evidence type="ECO:0000256" key="4">
    <source>
        <dbReference type="ARBA" id="ARBA00022827"/>
    </source>
</evidence>
<dbReference type="PRINTS" id="PR00368">
    <property type="entry name" value="FADPNR"/>
</dbReference>
<dbReference type="EMBL" id="LANI01000025">
    <property type="protein sequence ID" value="KKJ75786.1"/>
    <property type="molecule type" value="Genomic_DNA"/>
</dbReference>
<dbReference type="AlphaFoldDB" id="A0A0M2R2B5"/>